<dbReference type="GO" id="GO:0005506">
    <property type="term" value="F:iron ion binding"/>
    <property type="evidence" value="ECO:0007669"/>
    <property type="project" value="InterPro"/>
</dbReference>
<keyword evidence="1" id="KW-0500">Molybdenum</keyword>
<dbReference type="PANTHER" id="PTHR11908:SF132">
    <property type="entry name" value="ALDEHYDE OXIDASE 1-RELATED"/>
    <property type="match status" value="1"/>
</dbReference>
<comment type="caution">
    <text evidence="3">The sequence shown here is derived from an EMBL/GenBank/DDBJ whole genome shotgun (WGS) entry which is preliminary data.</text>
</comment>
<sequence>MAKCIQFTVNGQICKVNECIPRNTTLNAYLRYYRCLPGTKAMCREGGCGACIVTVRAKRYPSKQTETFSVNSVSTL</sequence>
<reference evidence="3" key="1">
    <citation type="journal article" date="2016" name="Insect Biochem. Mol. Biol.">
        <title>Multifaceted biological insights from a draft genome sequence of the tobacco hornworm moth, Manduca sexta.</title>
        <authorList>
            <person name="Kanost M.R."/>
            <person name="Arrese E.L."/>
            <person name="Cao X."/>
            <person name="Chen Y.R."/>
            <person name="Chellapilla S."/>
            <person name="Goldsmith M.R."/>
            <person name="Grosse-Wilde E."/>
            <person name="Heckel D.G."/>
            <person name="Herndon N."/>
            <person name="Jiang H."/>
            <person name="Papanicolaou A."/>
            <person name="Qu J."/>
            <person name="Soulages J.L."/>
            <person name="Vogel H."/>
            <person name="Walters J."/>
            <person name="Waterhouse R.M."/>
            <person name="Ahn S.J."/>
            <person name="Almeida F.C."/>
            <person name="An C."/>
            <person name="Aqrawi P."/>
            <person name="Bretschneider A."/>
            <person name="Bryant W.B."/>
            <person name="Bucks S."/>
            <person name="Chao H."/>
            <person name="Chevignon G."/>
            <person name="Christen J.M."/>
            <person name="Clarke D.F."/>
            <person name="Dittmer N.T."/>
            <person name="Ferguson L.C.F."/>
            <person name="Garavelou S."/>
            <person name="Gordon K.H.J."/>
            <person name="Gunaratna R.T."/>
            <person name="Han Y."/>
            <person name="Hauser F."/>
            <person name="He Y."/>
            <person name="Heidel-Fischer H."/>
            <person name="Hirsh A."/>
            <person name="Hu Y."/>
            <person name="Jiang H."/>
            <person name="Kalra D."/>
            <person name="Klinner C."/>
            <person name="Konig C."/>
            <person name="Kovar C."/>
            <person name="Kroll A.R."/>
            <person name="Kuwar S.S."/>
            <person name="Lee S.L."/>
            <person name="Lehman R."/>
            <person name="Li K."/>
            <person name="Li Z."/>
            <person name="Liang H."/>
            <person name="Lovelace S."/>
            <person name="Lu Z."/>
            <person name="Mansfield J.H."/>
            <person name="McCulloch K.J."/>
            <person name="Mathew T."/>
            <person name="Morton B."/>
            <person name="Muzny D.M."/>
            <person name="Neunemann D."/>
            <person name="Ongeri F."/>
            <person name="Pauchet Y."/>
            <person name="Pu L.L."/>
            <person name="Pyrousis I."/>
            <person name="Rao X.J."/>
            <person name="Redding A."/>
            <person name="Roesel C."/>
            <person name="Sanchez-Gracia A."/>
            <person name="Schaack S."/>
            <person name="Shukla A."/>
            <person name="Tetreau G."/>
            <person name="Wang Y."/>
            <person name="Xiong G.H."/>
            <person name="Traut W."/>
            <person name="Walsh T.K."/>
            <person name="Worley K.C."/>
            <person name="Wu D."/>
            <person name="Wu W."/>
            <person name="Wu Y.Q."/>
            <person name="Zhang X."/>
            <person name="Zou Z."/>
            <person name="Zucker H."/>
            <person name="Briscoe A.D."/>
            <person name="Burmester T."/>
            <person name="Clem R.J."/>
            <person name="Feyereisen R."/>
            <person name="Grimmelikhuijzen C.J.P."/>
            <person name="Hamodrakas S.J."/>
            <person name="Hansson B.S."/>
            <person name="Huguet E."/>
            <person name="Jermiin L.S."/>
            <person name="Lan Q."/>
            <person name="Lehman H.K."/>
            <person name="Lorenzen M."/>
            <person name="Merzendorfer H."/>
            <person name="Michalopoulos I."/>
            <person name="Morton D.B."/>
            <person name="Muthukrishnan S."/>
            <person name="Oakeshott J.G."/>
            <person name="Palmer W."/>
            <person name="Park Y."/>
            <person name="Passarelli A.L."/>
            <person name="Rozas J."/>
            <person name="Schwartz L.M."/>
            <person name="Smith W."/>
            <person name="Southgate A."/>
            <person name="Vilcinskas A."/>
            <person name="Vogt R."/>
            <person name="Wang P."/>
            <person name="Werren J."/>
            <person name="Yu X.Q."/>
            <person name="Zhou J.J."/>
            <person name="Brown S.J."/>
            <person name="Scherer S.E."/>
            <person name="Richards S."/>
            <person name="Blissard G.W."/>
        </authorList>
    </citation>
    <scope>NUCLEOTIDE SEQUENCE</scope>
</reference>
<name>A0A921ZV59_MANSE</name>
<reference evidence="3" key="2">
    <citation type="submission" date="2020-12" db="EMBL/GenBank/DDBJ databases">
        <authorList>
            <person name="Kanost M."/>
        </authorList>
    </citation>
    <scope>NUCLEOTIDE SEQUENCE</scope>
</reference>
<keyword evidence="4" id="KW-1185">Reference proteome</keyword>
<dbReference type="GO" id="GO:0051537">
    <property type="term" value="F:2 iron, 2 sulfur cluster binding"/>
    <property type="evidence" value="ECO:0007669"/>
    <property type="project" value="InterPro"/>
</dbReference>
<protein>
    <recommendedName>
        <fullName evidence="2">2Fe-2S ferredoxin-type domain-containing protein</fullName>
    </recommendedName>
</protein>
<dbReference type="InterPro" id="IPR016208">
    <property type="entry name" value="Ald_Oxase/xanthine_DH-like"/>
</dbReference>
<accession>A0A921ZV59</accession>
<dbReference type="Proteomes" id="UP000791440">
    <property type="component" value="Unassembled WGS sequence"/>
</dbReference>
<dbReference type="InterPro" id="IPR006058">
    <property type="entry name" value="2Fe2S_fd_BS"/>
</dbReference>
<evidence type="ECO:0000259" key="2">
    <source>
        <dbReference type="Pfam" id="PF00111"/>
    </source>
</evidence>
<dbReference type="GO" id="GO:0016491">
    <property type="term" value="F:oxidoreductase activity"/>
    <property type="evidence" value="ECO:0007669"/>
    <property type="project" value="InterPro"/>
</dbReference>
<feature type="domain" description="2Fe-2S ferredoxin-type" evidence="2">
    <location>
        <begin position="8"/>
        <end position="66"/>
    </location>
</feature>
<dbReference type="PANTHER" id="PTHR11908">
    <property type="entry name" value="XANTHINE DEHYDROGENASE"/>
    <property type="match status" value="1"/>
</dbReference>
<evidence type="ECO:0000313" key="4">
    <source>
        <dbReference type="Proteomes" id="UP000791440"/>
    </source>
</evidence>
<evidence type="ECO:0000313" key="3">
    <source>
        <dbReference type="EMBL" id="KAG6464290.1"/>
    </source>
</evidence>
<dbReference type="EMBL" id="JH669139">
    <property type="protein sequence ID" value="KAG6464290.1"/>
    <property type="molecule type" value="Genomic_DNA"/>
</dbReference>
<dbReference type="AlphaFoldDB" id="A0A921ZV59"/>
<dbReference type="PROSITE" id="PS00197">
    <property type="entry name" value="2FE2S_FER_1"/>
    <property type="match status" value="1"/>
</dbReference>
<dbReference type="Pfam" id="PF00111">
    <property type="entry name" value="Fer2"/>
    <property type="match status" value="1"/>
</dbReference>
<proteinExistence type="predicted"/>
<dbReference type="InterPro" id="IPR001041">
    <property type="entry name" value="2Fe-2S_ferredoxin-type"/>
</dbReference>
<evidence type="ECO:0000256" key="1">
    <source>
        <dbReference type="ARBA" id="ARBA00022505"/>
    </source>
</evidence>
<gene>
    <name evidence="3" type="ORF">O3G_MSEX014416</name>
</gene>
<organism evidence="3 4">
    <name type="scientific">Manduca sexta</name>
    <name type="common">Tobacco hawkmoth</name>
    <name type="synonym">Tobacco hornworm</name>
    <dbReference type="NCBI Taxonomy" id="7130"/>
    <lineage>
        <taxon>Eukaryota</taxon>
        <taxon>Metazoa</taxon>
        <taxon>Ecdysozoa</taxon>
        <taxon>Arthropoda</taxon>
        <taxon>Hexapoda</taxon>
        <taxon>Insecta</taxon>
        <taxon>Pterygota</taxon>
        <taxon>Neoptera</taxon>
        <taxon>Endopterygota</taxon>
        <taxon>Lepidoptera</taxon>
        <taxon>Glossata</taxon>
        <taxon>Ditrysia</taxon>
        <taxon>Bombycoidea</taxon>
        <taxon>Sphingidae</taxon>
        <taxon>Sphinginae</taxon>
        <taxon>Sphingini</taxon>
        <taxon>Manduca</taxon>
    </lineage>
</organism>